<dbReference type="SMART" id="SM00369">
    <property type="entry name" value="LRR_TYP"/>
    <property type="match status" value="4"/>
</dbReference>
<dbReference type="PROSITE" id="PS00107">
    <property type="entry name" value="PROTEIN_KINASE_ATP"/>
    <property type="match status" value="1"/>
</dbReference>
<comment type="subcellular location">
    <subcellularLocation>
        <location evidence="1">Membrane</location>
        <topology evidence="1">Single-pass membrane protein</topology>
    </subcellularLocation>
</comment>
<evidence type="ECO:0000256" key="3">
    <source>
        <dbReference type="ARBA" id="ARBA00022614"/>
    </source>
</evidence>
<evidence type="ECO:0000256" key="9">
    <source>
        <dbReference type="ARBA" id="ARBA00022840"/>
    </source>
</evidence>
<evidence type="ECO:0000256" key="5">
    <source>
        <dbReference type="ARBA" id="ARBA00022692"/>
    </source>
</evidence>
<dbReference type="FunFam" id="3.80.10.10:FF:000129">
    <property type="entry name" value="Leucine-rich repeat receptor-like kinase"/>
    <property type="match status" value="1"/>
</dbReference>
<gene>
    <name evidence="15" type="ORF">R1flu_005636</name>
</gene>
<dbReference type="SUPFAM" id="SSF52058">
    <property type="entry name" value="L domain-like"/>
    <property type="match status" value="1"/>
</dbReference>
<evidence type="ECO:0000256" key="6">
    <source>
        <dbReference type="ARBA" id="ARBA00022737"/>
    </source>
</evidence>
<dbReference type="InterPro" id="IPR017441">
    <property type="entry name" value="Protein_kinase_ATP_BS"/>
</dbReference>
<dbReference type="GO" id="GO:0016020">
    <property type="term" value="C:membrane"/>
    <property type="evidence" value="ECO:0007669"/>
    <property type="project" value="UniProtKB-SubCell"/>
</dbReference>
<dbReference type="InterPro" id="IPR011009">
    <property type="entry name" value="Kinase-like_dom_sf"/>
</dbReference>
<keyword evidence="10 13" id="KW-1133">Transmembrane helix</keyword>
<dbReference type="PROSITE" id="PS00108">
    <property type="entry name" value="PROTEIN_KINASE_ST"/>
    <property type="match status" value="1"/>
</dbReference>
<evidence type="ECO:0000256" key="12">
    <source>
        <dbReference type="PROSITE-ProRule" id="PRU10141"/>
    </source>
</evidence>
<dbReference type="SUPFAM" id="SSF56112">
    <property type="entry name" value="Protein kinase-like (PK-like)"/>
    <property type="match status" value="1"/>
</dbReference>
<feature type="transmembrane region" description="Helical" evidence="13">
    <location>
        <begin position="20"/>
        <end position="38"/>
    </location>
</feature>
<evidence type="ECO:0000256" key="10">
    <source>
        <dbReference type="ARBA" id="ARBA00022989"/>
    </source>
</evidence>
<keyword evidence="4" id="KW-0808">Transferase</keyword>
<keyword evidence="6" id="KW-0677">Repeat</keyword>
<keyword evidence="3" id="KW-0433">Leucine-rich repeat</keyword>
<dbReference type="Gene3D" id="3.80.10.10">
    <property type="entry name" value="Ribonuclease Inhibitor"/>
    <property type="match status" value="2"/>
</dbReference>
<dbReference type="PROSITE" id="PS51450">
    <property type="entry name" value="LRR"/>
    <property type="match status" value="3"/>
</dbReference>
<dbReference type="InterPro" id="IPR008271">
    <property type="entry name" value="Ser/Thr_kinase_AS"/>
</dbReference>
<dbReference type="InterPro" id="IPR001245">
    <property type="entry name" value="Ser-Thr/Tyr_kinase_cat_dom"/>
</dbReference>
<dbReference type="FunFam" id="1.10.510.10:FF:000384">
    <property type="entry name" value="G-type lectin S-receptor-like serine/threonine-protein kinase"/>
    <property type="match status" value="1"/>
</dbReference>
<keyword evidence="11 13" id="KW-0472">Membrane</keyword>
<evidence type="ECO:0000256" key="4">
    <source>
        <dbReference type="ARBA" id="ARBA00022679"/>
    </source>
</evidence>
<feature type="domain" description="Protein kinase" evidence="14">
    <location>
        <begin position="650"/>
        <end position="922"/>
    </location>
</feature>
<feature type="binding site" evidence="12">
    <location>
        <position position="678"/>
    </location>
    <ligand>
        <name>ATP</name>
        <dbReference type="ChEBI" id="CHEBI:30616"/>
    </ligand>
</feature>
<reference evidence="15 16" key="1">
    <citation type="submission" date="2024-09" db="EMBL/GenBank/DDBJ databases">
        <title>Chromosome-scale assembly of Riccia fluitans.</title>
        <authorList>
            <person name="Paukszto L."/>
            <person name="Sawicki J."/>
            <person name="Karawczyk K."/>
            <person name="Piernik-Szablinska J."/>
            <person name="Szczecinska M."/>
            <person name="Mazdziarz M."/>
        </authorList>
    </citation>
    <scope>NUCLEOTIDE SEQUENCE [LARGE SCALE GENOMIC DNA]</scope>
    <source>
        <strain evidence="15">Rf_01</strain>
        <tissue evidence="15">Aerial parts of the thallus</tissue>
    </source>
</reference>
<dbReference type="EMBL" id="JBHFFA010000003">
    <property type="protein sequence ID" value="KAL2634157.1"/>
    <property type="molecule type" value="Genomic_DNA"/>
</dbReference>
<dbReference type="SMART" id="SM00220">
    <property type="entry name" value="S_TKc"/>
    <property type="match status" value="1"/>
</dbReference>
<evidence type="ECO:0000313" key="16">
    <source>
        <dbReference type="Proteomes" id="UP001605036"/>
    </source>
</evidence>
<dbReference type="Gene3D" id="1.10.510.10">
    <property type="entry name" value="Transferase(Phosphotransferase) domain 1"/>
    <property type="match status" value="1"/>
</dbReference>
<keyword evidence="5 13" id="KW-0812">Transmembrane</keyword>
<dbReference type="InterPro" id="IPR000719">
    <property type="entry name" value="Prot_kinase_dom"/>
</dbReference>
<keyword evidence="8" id="KW-0418">Kinase</keyword>
<dbReference type="PANTHER" id="PTHR45631">
    <property type="entry name" value="OS07G0107800 PROTEIN-RELATED"/>
    <property type="match status" value="1"/>
</dbReference>
<keyword evidence="9 12" id="KW-0067">ATP-binding</keyword>
<dbReference type="InterPro" id="IPR032675">
    <property type="entry name" value="LRR_dom_sf"/>
</dbReference>
<dbReference type="PROSITE" id="PS50011">
    <property type="entry name" value="PROTEIN_KINASE_DOM"/>
    <property type="match status" value="1"/>
</dbReference>
<dbReference type="InterPro" id="IPR001611">
    <property type="entry name" value="Leu-rich_rpt"/>
</dbReference>
<name>A0ABD1YTQ9_9MARC</name>
<keyword evidence="7 12" id="KW-0547">Nucleotide-binding</keyword>
<keyword evidence="2" id="KW-0723">Serine/threonine-protein kinase</keyword>
<dbReference type="GO" id="GO:0005524">
    <property type="term" value="F:ATP binding"/>
    <property type="evidence" value="ECO:0007669"/>
    <property type="project" value="UniProtKB-UniRule"/>
</dbReference>
<dbReference type="AlphaFoldDB" id="A0ABD1YTQ9"/>
<organism evidence="15 16">
    <name type="scientific">Riccia fluitans</name>
    <dbReference type="NCBI Taxonomy" id="41844"/>
    <lineage>
        <taxon>Eukaryota</taxon>
        <taxon>Viridiplantae</taxon>
        <taxon>Streptophyta</taxon>
        <taxon>Embryophyta</taxon>
        <taxon>Marchantiophyta</taxon>
        <taxon>Marchantiopsida</taxon>
        <taxon>Marchantiidae</taxon>
        <taxon>Marchantiales</taxon>
        <taxon>Ricciaceae</taxon>
        <taxon>Riccia</taxon>
    </lineage>
</organism>
<dbReference type="Proteomes" id="UP001605036">
    <property type="component" value="Unassembled WGS sequence"/>
</dbReference>
<evidence type="ECO:0000256" key="1">
    <source>
        <dbReference type="ARBA" id="ARBA00004167"/>
    </source>
</evidence>
<dbReference type="Gene3D" id="3.30.200.20">
    <property type="entry name" value="Phosphorylase Kinase, domain 1"/>
    <property type="match status" value="1"/>
</dbReference>
<evidence type="ECO:0000313" key="15">
    <source>
        <dbReference type="EMBL" id="KAL2634157.1"/>
    </source>
</evidence>
<dbReference type="CDD" id="cd14066">
    <property type="entry name" value="STKc_IRAK"/>
    <property type="match status" value="1"/>
</dbReference>
<evidence type="ECO:0000256" key="8">
    <source>
        <dbReference type="ARBA" id="ARBA00022777"/>
    </source>
</evidence>
<comment type="caution">
    <text evidence="15">The sequence shown here is derived from an EMBL/GenBank/DDBJ whole genome shotgun (WGS) entry which is preliminary data.</text>
</comment>
<evidence type="ECO:0000259" key="14">
    <source>
        <dbReference type="PROSITE" id="PS50011"/>
    </source>
</evidence>
<keyword evidence="16" id="KW-1185">Reference proteome</keyword>
<feature type="transmembrane region" description="Helical" evidence="13">
    <location>
        <begin position="588"/>
        <end position="612"/>
    </location>
</feature>
<dbReference type="Pfam" id="PF13855">
    <property type="entry name" value="LRR_8"/>
    <property type="match status" value="1"/>
</dbReference>
<dbReference type="Pfam" id="PF07714">
    <property type="entry name" value="PK_Tyr_Ser-Thr"/>
    <property type="match status" value="1"/>
</dbReference>
<accession>A0ABD1YTQ9</accession>
<evidence type="ECO:0000256" key="2">
    <source>
        <dbReference type="ARBA" id="ARBA00022527"/>
    </source>
</evidence>
<proteinExistence type="predicted"/>
<evidence type="ECO:0000256" key="13">
    <source>
        <dbReference type="SAM" id="Phobius"/>
    </source>
</evidence>
<dbReference type="GO" id="GO:0004674">
    <property type="term" value="F:protein serine/threonine kinase activity"/>
    <property type="evidence" value="ECO:0007669"/>
    <property type="project" value="UniProtKB-KW"/>
</dbReference>
<sequence>MEPRSYCRIDCPIRARELNVWRVICGVLLLTSLIVSTVSQDTTDFISIDCGGDGGKDLRLDLEWLTDEGFLESEEQLKKERTTYLTTIGRLNFGGNTSSPAVRLPDDIYDRLCDQGFLDPVKAPREVLISAWEGSDMNSSLPFSFDILAAQSIRPLQSFYVQMELLDVDPRDGSGQRSVNVYLNDLGPDVMYGYVWGPDGVIESFKTHGWFNYKQTFRNDTAVFRVEPNGSSTLPAMVNMFEILGEFDSVRKRTAQLDASAIKQLSNNLGNDNTLDTAGDPCLPVPWDWLDCSIEIPPRITQINLSSSGVSGIIPEEFGNLDRLTVLDLSNSSFSGNLPESLKDIVTLRVLKVDNNNLSGELPHFKERSLVNLETLSLSQNKLSGDLSSLIQALGNPTVSLNLSHNKFSGSIPHQIQKLENLNHLDLSNNELSGILPLELFDLNKLQTLLLENNSLTLPLDIWTSISRASSLQTLNLNGNKITELDLTMYFHTLAKPLGAYKQQVTLLGNDISRVILPSDDGINARDLCSSSGESLIDFSLLIGGSSWCDKLVRSNMTLVERFLCRQDKDQNFCVPWNGNDSGAIKKALIIGLVVSGVLVLIMICILMFFLGRILKRMKDLRQIQEALAREDVRPPFYKYDELKANTEDFSTANELGRGAFGAVYKAHLPDNSLLAVKLLFPTEQSISDFLKEMVLITGIKHRHLIQLKGCCVRDKKRMLVYEYAENGNLAQALWGKNRSMVLTWSQRLNISVGIAKGLAYLHEELQPKIIHRDIKPQNILLDRDWNPKIADFGLARPVDEGSTQRATSIGGTLGYFSPEYATEGLLTEKQDVYSYGILLLEIISGRQCIDATAPQNEIYLKNWAFRSYKEGVVSRIAEQSLLETVPVEEIETMIKTALLCLQDDYERRPSMSQVSIIDPNQTERDEREESALLTTSTYSTNPKGFIELTITDAR</sequence>
<evidence type="ECO:0000256" key="11">
    <source>
        <dbReference type="ARBA" id="ARBA00023136"/>
    </source>
</evidence>
<evidence type="ECO:0000256" key="7">
    <source>
        <dbReference type="ARBA" id="ARBA00022741"/>
    </source>
</evidence>
<dbReference type="Pfam" id="PF00560">
    <property type="entry name" value="LRR_1"/>
    <property type="match status" value="2"/>
</dbReference>
<dbReference type="InterPro" id="IPR003591">
    <property type="entry name" value="Leu-rich_rpt_typical-subtyp"/>
</dbReference>
<dbReference type="PANTHER" id="PTHR45631:SF68">
    <property type="entry name" value="REPEAT FAMILY PROTEIN, PUTATIVE, EXPRESSED-RELATED"/>
    <property type="match status" value="1"/>
</dbReference>
<protein>
    <recommendedName>
        <fullName evidence="14">Protein kinase domain-containing protein</fullName>
    </recommendedName>
</protein>